<accession>A0A7W8FX06</accession>
<feature type="domain" description="Metallo-beta-lactamase" evidence="2">
    <location>
        <begin position="396"/>
        <end position="499"/>
    </location>
</feature>
<dbReference type="PANTHER" id="PTHR30619:SF7">
    <property type="entry name" value="BETA-LACTAMASE DOMAIN PROTEIN"/>
    <property type="match status" value="1"/>
</dbReference>
<feature type="transmembrane region" description="Helical" evidence="1">
    <location>
        <begin position="177"/>
        <end position="197"/>
    </location>
</feature>
<organism evidence="3 4">
    <name type="scientific">Catenisphaera adipataccumulans</name>
    <dbReference type="NCBI Taxonomy" id="700500"/>
    <lineage>
        <taxon>Bacteria</taxon>
        <taxon>Bacillati</taxon>
        <taxon>Bacillota</taxon>
        <taxon>Erysipelotrichia</taxon>
        <taxon>Erysipelotrichales</taxon>
        <taxon>Erysipelotrichaceae</taxon>
        <taxon>Catenisphaera</taxon>
    </lineage>
</organism>
<feature type="transmembrane region" description="Helical" evidence="1">
    <location>
        <begin position="251"/>
        <end position="276"/>
    </location>
</feature>
<name>A0A7W8FX06_9FIRM</name>
<evidence type="ECO:0000256" key="1">
    <source>
        <dbReference type="SAM" id="Phobius"/>
    </source>
</evidence>
<gene>
    <name evidence="3" type="ORF">HNQ47_001196</name>
</gene>
<dbReference type="InterPro" id="IPR052159">
    <property type="entry name" value="Competence_DNA_uptake"/>
</dbReference>
<dbReference type="SUPFAM" id="SSF56281">
    <property type="entry name" value="Metallo-hydrolase/oxidoreductase"/>
    <property type="match status" value="1"/>
</dbReference>
<evidence type="ECO:0000313" key="3">
    <source>
        <dbReference type="EMBL" id="MBB5183175.1"/>
    </source>
</evidence>
<dbReference type="EMBL" id="JACHHK010000004">
    <property type="protein sequence ID" value="MBB5183175.1"/>
    <property type="molecule type" value="Genomic_DNA"/>
</dbReference>
<feature type="transmembrane region" description="Helical" evidence="1">
    <location>
        <begin position="288"/>
        <end position="313"/>
    </location>
</feature>
<dbReference type="RefSeq" id="WP_183328474.1">
    <property type="nucleotide sequence ID" value="NZ_JACHHK010000004.1"/>
</dbReference>
<protein>
    <submittedName>
        <fullName evidence="3">Competence protein ComEC</fullName>
    </submittedName>
</protein>
<dbReference type="Gene3D" id="3.60.15.10">
    <property type="entry name" value="Ribonuclease Z/Hydroxyacylglutathione hydrolase-like"/>
    <property type="match status" value="2"/>
</dbReference>
<feature type="transmembrane region" description="Helical" evidence="1">
    <location>
        <begin position="42"/>
        <end position="60"/>
    </location>
</feature>
<dbReference type="AlphaFoldDB" id="A0A7W8FX06"/>
<dbReference type="Pfam" id="PF00753">
    <property type="entry name" value="Lactamase_B"/>
    <property type="match status" value="1"/>
</dbReference>
<dbReference type="InterPro" id="IPR036866">
    <property type="entry name" value="RibonucZ/Hydroxyglut_hydro"/>
</dbReference>
<sequence>MTWLLLCALGTTALLIIRIPVFMIGFAVGFGIMLMWLFKRPAILAVWIFLSAASFIPVIHQPPAAAPGNYEICEIKPHYCLAQKQGSKILLYGINSPNYHDVYHVSHVEKFSSLKNIGLFNFEEYLKKQGIEYAARCTDRDLVHSSRSLKSRVYSVLSRNPYYRAHLYGIYDENTSALTPSLGLAVIGFLSLFEYGLMRIVSRRTAQWCTLVLAILSGCLFVFTNSLVRWITFKMGRIFFKEWDRSVSFGVFLFLFLCPLAAGDFAFLLPLCLRLLYRLVTDPSKRILYTRMCLFLFQCMYFHSINWVLFLFFPILRSVQGGLLCIAWLFPVETLWQHLLSCLPMIQTHYVPGLLFYLVFVAWLLTRKKSLIFCLLLMPFFETTLDPFFHVYMLDIGQGDCTLLVEPHKKSAVMIDCGQSLYRDNVETIIVPFLRSRQIDHLDALILTHDDYDHSGGAEELCQNIPVDHVITDSYQKIPVRYPFYSLLPDRSVHDENSKSIVSYFSYDDMQYLWTGDADTGVEEQIIKTYDLDVDVLKLGHHGSDTASSYDFLDRTRPILGLVSVGAHNRYDHPSSSVIGRCHDLGIHVLETKDVGMIHIQSFYHFTFFTTATRIFGIISPR</sequence>
<keyword evidence="1" id="KW-1133">Transmembrane helix</keyword>
<keyword evidence="4" id="KW-1185">Reference proteome</keyword>
<dbReference type="InterPro" id="IPR035681">
    <property type="entry name" value="ComA-like_MBL"/>
</dbReference>
<reference evidence="3 4" key="1">
    <citation type="submission" date="2020-08" db="EMBL/GenBank/DDBJ databases">
        <title>Genomic Encyclopedia of Type Strains, Phase IV (KMG-IV): sequencing the most valuable type-strain genomes for metagenomic binning, comparative biology and taxonomic classification.</title>
        <authorList>
            <person name="Goeker M."/>
        </authorList>
    </citation>
    <scope>NUCLEOTIDE SEQUENCE [LARGE SCALE GENOMIC DNA]</scope>
    <source>
        <strain evidence="3 4">DSM 25799</strain>
    </source>
</reference>
<feature type="transmembrane region" description="Helical" evidence="1">
    <location>
        <begin position="12"/>
        <end position="35"/>
    </location>
</feature>
<evidence type="ECO:0000313" key="4">
    <source>
        <dbReference type="Proteomes" id="UP000539953"/>
    </source>
</evidence>
<dbReference type="Proteomes" id="UP000539953">
    <property type="component" value="Unassembled WGS sequence"/>
</dbReference>
<keyword evidence="1" id="KW-0812">Transmembrane</keyword>
<keyword evidence="1" id="KW-0472">Membrane</keyword>
<proteinExistence type="predicted"/>
<dbReference type="PANTHER" id="PTHR30619">
    <property type="entry name" value="DNA INTERNALIZATION/COMPETENCE PROTEIN COMEC/REC2"/>
    <property type="match status" value="1"/>
</dbReference>
<comment type="caution">
    <text evidence="3">The sequence shown here is derived from an EMBL/GenBank/DDBJ whole genome shotgun (WGS) entry which is preliminary data.</text>
</comment>
<feature type="transmembrane region" description="Helical" evidence="1">
    <location>
        <begin position="209"/>
        <end position="231"/>
    </location>
</feature>
<evidence type="ECO:0000259" key="2">
    <source>
        <dbReference type="Pfam" id="PF00753"/>
    </source>
</evidence>
<dbReference type="CDD" id="cd07731">
    <property type="entry name" value="ComA-like_MBL-fold"/>
    <property type="match status" value="1"/>
</dbReference>
<feature type="transmembrane region" description="Helical" evidence="1">
    <location>
        <begin position="348"/>
        <end position="366"/>
    </location>
</feature>
<dbReference type="InterPro" id="IPR001279">
    <property type="entry name" value="Metallo-B-lactamas"/>
</dbReference>